<dbReference type="InterPro" id="IPR023368">
    <property type="entry name" value="UPF0066_cons_site"/>
</dbReference>
<feature type="domain" description="TsaA-like" evidence="3">
    <location>
        <begin position="9"/>
        <end position="150"/>
    </location>
</feature>
<evidence type="ECO:0000256" key="1">
    <source>
        <dbReference type="ARBA" id="ARBA00022691"/>
    </source>
</evidence>
<dbReference type="InterPro" id="IPR036414">
    <property type="entry name" value="YaeB_N_sf"/>
</dbReference>
<dbReference type="NCBIfam" id="TIGR00104">
    <property type="entry name" value="tRNA_TsaA"/>
    <property type="match status" value="1"/>
</dbReference>
<evidence type="ECO:0000313" key="5">
    <source>
        <dbReference type="Proteomes" id="UP000060132"/>
    </source>
</evidence>
<dbReference type="InterPro" id="IPR040372">
    <property type="entry name" value="YaeB-like"/>
</dbReference>
<dbReference type="InterPro" id="IPR023370">
    <property type="entry name" value="TrmO-like_N"/>
</dbReference>
<gene>
    <name evidence="4" type="ORF">RZ57_02665</name>
</gene>
<protein>
    <submittedName>
        <fullName evidence="4">tRNA (Adenine(37)-N6)-methyltransferase</fullName>
    </submittedName>
</protein>
<evidence type="ECO:0000256" key="2">
    <source>
        <dbReference type="ARBA" id="ARBA00033753"/>
    </source>
</evidence>
<reference evidence="4 5" key="1">
    <citation type="journal article" date="2015" name="PLoS Negl. Trop. Dis.">
        <title>Haemophilus ducreyi Cutaneous Ulcer Strains Are Nearly Identical to Class I Genital Ulcer Strains.</title>
        <authorList>
            <person name="Gangaiah D."/>
            <person name="Webb K.M."/>
            <person name="Humphreys T.L."/>
            <person name="Fortney K.R."/>
            <person name="Toh E."/>
            <person name="Tai A."/>
            <person name="Katz S.S."/>
            <person name="Pillay A."/>
            <person name="Chen C.Y."/>
            <person name="Roberts S.A."/>
            <person name="Munson R.S.Jr."/>
            <person name="Spinola S.M."/>
        </authorList>
    </citation>
    <scope>NUCLEOTIDE SEQUENCE [LARGE SCALE GENOMIC DNA]</scope>
    <source>
        <strain evidence="5">CLU2</strain>
    </source>
</reference>
<name>A0AAC8ZAF2_HAEDC</name>
<dbReference type="PROSITE" id="PS01318">
    <property type="entry name" value="TSAA_1"/>
    <property type="match status" value="1"/>
</dbReference>
<dbReference type="Pfam" id="PF01980">
    <property type="entry name" value="TrmO_N"/>
    <property type="match status" value="1"/>
</dbReference>
<dbReference type="Gene3D" id="3.30.2310.10">
    <property type="entry name" value="YaeB-like"/>
    <property type="match status" value="1"/>
</dbReference>
<proteinExistence type="inferred from homology"/>
<dbReference type="Pfam" id="PF18389">
    <property type="entry name" value="TrmO_C"/>
    <property type="match status" value="1"/>
</dbReference>
<dbReference type="PANTHER" id="PTHR12818:SF0">
    <property type="entry name" value="TRNA (ADENINE(37)-N6)-METHYLTRANSFERASE"/>
    <property type="match status" value="1"/>
</dbReference>
<dbReference type="FunFam" id="2.40.30.70:FF:000001">
    <property type="entry name" value="tRNA (N6-threonylcarbamoyladenosine(37)-N6)-methyltransferase TrmO"/>
    <property type="match status" value="1"/>
</dbReference>
<dbReference type="InterPro" id="IPR036413">
    <property type="entry name" value="YaeB-like_sf"/>
</dbReference>
<dbReference type="CDD" id="cd09281">
    <property type="entry name" value="UPF0066"/>
    <property type="match status" value="1"/>
</dbReference>
<dbReference type="PANTHER" id="PTHR12818">
    <property type="entry name" value="TRNA (ADENINE(37)-N6)-METHYLTRANSFERASE"/>
    <property type="match status" value="1"/>
</dbReference>
<dbReference type="OMA" id="CFKEKFA"/>
<dbReference type="AlphaFoldDB" id="A0AAC8ZAF2"/>
<organism evidence="4 5">
    <name type="scientific">Haemophilus ducreyi</name>
    <dbReference type="NCBI Taxonomy" id="730"/>
    <lineage>
        <taxon>Bacteria</taxon>
        <taxon>Pseudomonadati</taxon>
        <taxon>Pseudomonadota</taxon>
        <taxon>Gammaproteobacteria</taxon>
        <taxon>Pasteurellales</taxon>
        <taxon>Pasteurellaceae</taxon>
        <taxon>Haemophilus</taxon>
    </lineage>
</organism>
<dbReference type="Proteomes" id="UP000060132">
    <property type="component" value="Chromosome"/>
</dbReference>
<evidence type="ECO:0000313" key="4">
    <source>
        <dbReference type="EMBL" id="AKO32113.1"/>
    </source>
</evidence>
<evidence type="ECO:0000259" key="3">
    <source>
        <dbReference type="PROSITE" id="PS51668"/>
    </source>
</evidence>
<dbReference type="GO" id="GO:0089715">
    <property type="term" value="F:tRNA (L-threonylcarbamoyladenosine(37)-C2) methyltransferase activity"/>
    <property type="evidence" value="ECO:0007669"/>
    <property type="project" value="TreeGrafter"/>
</dbReference>
<dbReference type="InterPro" id="IPR041369">
    <property type="entry name" value="TrmO_C"/>
</dbReference>
<dbReference type="SUPFAM" id="SSF118196">
    <property type="entry name" value="YaeB-like"/>
    <property type="match status" value="1"/>
</dbReference>
<dbReference type="Gene3D" id="2.40.30.70">
    <property type="entry name" value="YaeB-like"/>
    <property type="match status" value="1"/>
</dbReference>
<dbReference type="PROSITE" id="PS51668">
    <property type="entry name" value="TSAA_2"/>
    <property type="match status" value="1"/>
</dbReference>
<comment type="similarity">
    <text evidence="2">Belongs to the tRNA methyltransferase O family.</text>
</comment>
<sequence length="244" mass="27234">MANPQPLVLNPIGVIESPYDEKFSVPRQPNLVAQGKGNLTLFPPYNCAEAVRGLAQFSHLWLIFQFHQLPAREWHSTVRPPRLGGNQRIGVFASRATHRPNPIGLSKVALEAIEIHHGKAQLKLGSVDLVNGTPILDIKPYIAYADSEPEAILGFAQHKPPAMLSVEFTQQALQAINFCKNFAKFGITQPLVFIQQLIEQDPRPAYQQGKITSRIYGMRLAGYNIRWQICESDPNKAMVIAINH</sequence>
<keyword evidence="1" id="KW-0949">S-adenosyl-L-methionine</keyword>
<dbReference type="RefSeq" id="WP_010944653.1">
    <property type="nucleotide sequence ID" value="NZ_CP011218.1"/>
</dbReference>
<dbReference type="EMBL" id="CP011219">
    <property type="protein sequence ID" value="AKO32113.1"/>
    <property type="molecule type" value="Genomic_DNA"/>
</dbReference>
<accession>A0AAC8ZAF2</accession>